<dbReference type="PROSITE" id="PS50929">
    <property type="entry name" value="ABC_TM1F"/>
    <property type="match status" value="1"/>
</dbReference>
<evidence type="ECO:0000256" key="7">
    <source>
        <dbReference type="SAM" id="Phobius"/>
    </source>
</evidence>
<dbReference type="InterPro" id="IPR011527">
    <property type="entry name" value="ABC1_TM_dom"/>
</dbReference>
<dbReference type="GO" id="GO:0016020">
    <property type="term" value="C:membrane"/>
    <property type="evidence" value="ECO:0007669"/>
    <property type="project" value="UniProtKB-SubCell"/>
</dbReference>
<dbReference type="PANTHER" id="PTHR43394:SF19">
    <property type="entry name" value="ABC TRANSPORTER B FAMILY"/>
    <property type="match status" value="1"/>
</dbReference>
<evidence type="ECO:0000256" key="5">
    <source>
        <dbReference type="ARBA" id="ARBA00022989"/>
    </source>
</evidence>
<evidence type="ECO:0000256" key="3">
    <source>
        <dbReference type="ARBA" id="ARBA00022741"/>
    </source>
</evidence>
<dbReference type="SUPFAM" id="SSF52540">
    <property type="entry name" value="P-loop containing nucleoside triphosphate hydrolases"/>
    <property type="match status" value="1"/>
</dbReference>
<dbReference type="InterPro" id="IPR036640">
    <property type="entry name" value="ABC1_TM_sf"/>
</dbReference>
<dbReference type="SMART" id="SM00382">
    <property type="entry name" value="AAA"/>
    <property type="match status" value="1"/>
</dbReference>
<dbReference type="AlphaFoldDB" id="A0A8B8KMN7"/>
<keyword evidence="6 7" id="KW-0472">Membrane</keyword>
<dbReference type="Gene3D" id="1.20.1560.10">
    <property type="entry name" value="ABC transporter type 1, transmembrane domain"/>
    <property type="match status" value="1"/>
</dbReference>
<feature type="transmembrane region" description="Helical" evidence="7">
    <location>
        <begin position="168"/>
        <end position="192"/>
    </location>
</feature>
<reference evidence="10" key="1">
    <citation type="journal article" date="2019" name="Toxins">
        <title>Detection of Abrin-Like and Prepropulchellin-Like Toxin Genes and Transcripts Using Whole Genome Sequencing and Full-Length Transcript Sequencing of Abrus precatorius.</title>
        <authorList>
            <person name="Hovde B.T."/>
            <person name="Daligault H.E."/>
            <person name="Hanschen E.R."/>
            <person name="Kunde Y.A."/>
            <person name="Johnson M.B."/>
            <person name="Starkenburg S.R."/>
            <person name="Johnson S.L."/>
        </authorList>
    </citation>
    <scope>NUCLEOTIDE SEQUENCE [LARGE SCALE GENOMIC DNA]</scope>
</reference>
<feature type="domain" description="ABC transporter" evidence="8">
    <location>
        <begin position="444"/>
        <end position="682"/>
    </location>
</feature>
<dbReference type="Pfam" id="PF00005">
    <property type="entry name" value="ABC_tran"/>
    <property type="match status" value="1"/>
</dbReference>
<evidence type="ECO:0000256" key="6">
    <source>
        <dbReference type="ARBA" id="ARBA00023136"/>
    </source>
</evidence>
<dbReference type="GO" id="GO:0005524">
    <property type="term" value="F:ATP binding"/>
    <property type="evidence" value="ECO:0007669"/>
    <property type="project" value="UniProtKB-KW"/>
</dbReference>
<dbReference type="Proteomes" id="UP000694853">
    <property type="component" value="Unplaced"/>
</dbReference>
<evidence type="ECO:0000256" key="4">
    <source>
        <dbReference type="ARBA" id="ARBA00022840"/>
    </source>
</evidence>
<dbReference type="Gene3D" id="3.40.50.300">
    <property type="entry name" value="P-loop containing nucleotide triphosphate hydrolases"/>
    <property type="match status" value="1"/>
</dbReference>
<evidence type="ECO:0000256" key="2">
    <source>
        <dbReference type="ARBA" id="ARBA00022692"/>
    </source>
</evidence>
<dbReference type="KEGG" id="aprc:113857420"/>
<dbReference type="InterPro" id="IPR017871">
    <property type="entry name" value="ABC_transporter-like_CS"/>
</dbReference>
<keyword evidence="5 7" id="KW-1133">Transmembrane helix</keyword>
<evidence type="ECO:0000313" key="11">
    <source>
        <dbReference type="RefSeq" id="XP_027345081.1"/>
    </source>
</evidence>
<gene>
    <name evidence="11" type="primary">LOC113857420</name>
</gene>
<keyword evidence="2 7" id="KW-0812">Transmembrane</keyword>
<organism evidence="10 11">
    <name type="scientific">Abrus precatorius</name>
    <name type="common">Indian licorice</name>
    <name type="synonym">Glycine abrus</name>
    <dbReference type="NCBI Taxonomy" id="3816"/>
    <lineage>
        <taxon>Eukaryota</taxon>
        <taxon>Viridiplantae</taxon>
        <taxon>Streptophyta</taxon>
        <taxon>Embryophyta</taxon>
        <taxon>Tracheophyta</taxon>
        <taxon>Spermatophyta</taxon>
        <taxon>Magnoliopsida</taxon>
        <taxon>eudicotyledons</taxon>
        <taxon>Gunneridae</taxon>
        <taxon>Pentapetalae</taxon>
        <taxon>rosids</taxon>
        <taxon>fabids</taxon>
        <taxon>Fabales</taxon>
        <taxon>Fabaceae</taxon>
        <taxon>Papilionoideae</taxon>
        <taxon>50 kb inversion clade</taxon>
        <taxon>NPAAA clade</taxon>
        <taxon>indigoferoid/millettioid clade</taxon>
        <taxon>Abreae</taxon>
        <taxon>Abrus</taxon>
    </lineage>
</organism>
<dbReference type="Pfam" id="PF00664">
    <property type="entry name" value="ABC_membrane"/>
    <property type="match status" value="1"/>
</dbReference>
<evidence type="ECO:0000313" key="10">
    <source>
        <dbReference type="Proteomes" id="UP000694853"/>
    </source>
</evidence>
<dbReference type="SUPFAM" id="SSF90123">
    <property type="entry name" value="ABC transporter transmembrane region"/>
    <property type="match status" value="1"/>
</dbReference>
<dbReference type="InterPro" id="IPR039421">
    <property type="entry name" value="Type_1_exporter"/>
</dbReference>
<dbReference type="GO" id="GO:0016887">
    <property type="term" value="F:ATP hydrolysis activity"/>
    <property type="evidence" value="ECO:0007669"/>
    <property type="project" value="InterPro"/>
</dbReference>
<feature type="transmembrane region" description="Helical" evidence="7">
    <location>
        <begin position="267"/>
        <end position="288"/>
    </location>
</feature>
<sequence length="688" mass="76949">MSGNPNILRFPHTRLDPSNMPKWNTFFTCNYNKPQTHFLFSFTGSGRSKTFRVSTAKIRCQFSTSENGDSGCRFPNVLAKRVGFVTSILPGGSWWTLPEHQEHGAGPLTAMVALRRTWELVSDQRLVAFVAVGSLVVAALSEITMPSILAASIFSAQSGETVAFSRNALFLVLLCLTSAICSGLRSGCFGILNVTLVKRLRENLYTAILFQDISYFDKERVGDLTSRLAVDCQQLSHVIGYDLQLILRNTCQGTGAIINLMALSWPLAFSALVTCSILSAIFLVYGQYQRKAAKLIQDFTACASDVSQETLSSIRIVRAYGTGKKEFGRYKRWLQSLAFVNGRESVANGFWNLIFNTLYRSTQIFAVLLGGISILRCGVTVEQLTKYVLYCEWLIYATWRVTNSLTSLLQSIGASEQIFQLMNLLPSDQFIVKGVKLQRLVGHIQFANINFLYAGQDRMPVLEHLNFSIEANQVVAIVGLSGSGKSTLLNLLLCLYEPNSGQIYIDGFPLQELDVRWVRQNIGYVAQESHLFHMDIKSNIKYGCPRNIKQEDIEWAAKKAYAHDFISSLPNGYETLVDDNVLSGGQKQRIAIARAILRDPVIMILDEATSALDYESEHYIKEVLYAIKDESKTRTIIIIAHRLSTIKAADRIFVMDDGRIIEMGNHEELLLKDGLYAKLYKIQSGILT</sequence>
<proteinExistence type="predicted"/>
<comment type="subcellular location">
    <subcellularLocation>
        <location evidence="1">Membrane</location>
        <topology evidence="1">Multi-pass membrane protein</topology>
    </subcellularLocation>
</comment>
<dbReference type="InterPro" id="IPR027417">
    <property type="entry name" value="P-loop_NTPase"/>
</dbReference>
<accession>A0A8B8KMN7</accession>
<keyword evidence="3" id="KW-0547">Nucleotide-binding</keyword>
<dbReference type="RefSeq" id="XP_027345081.1">
    <property type="nucleotide sequence ID" value="XM_027489280.1"/>
</dbReference>
<dbReference type="FunFam" id="3.40.50.300:FF:000218">
    <property type="entry name" value="Multidrug ABC transporter ATP-binding protein"/>
    <property type="match status" value="1"/>
</dbReference>
<feature type="transmembrane region" description="Helical" evidence="7">
    <location>
        <begin position="126"/>
        <end position="156"/>
    </location>
</feature>
<dbReference type="PROSITE" id="PS50893">
    <property type="entry name" value="ABC_TRANSPORTER_2"/>
    <property type="match status" value="1"/>
</dbReference>
<dbReference type="PANTHER" id="PTHR43394">
    <property type="entry name" value="ATP-DEPENDENT PERMEASE MDL1, MITOCHONDRIAL"/>
    <property type="match status" value="1"/>
</dbReference>
<dbReference type="GO" id="GO:0015421">
    <property type="term" value="F:ABC-type oligopeptide transporter activity"/>
    <property type="evidence" value="ECO:0007669"/>
    <property type="project" value="TreeGrafter"/>
</dbReference>
<dbReference type="OrthoDB" id="6500128at2759"/>
<dbReference type="InterPro" id="IPR003593">
    <property type="entry name" value="AAA+_ATPase"/>
</dbReference>
<evidence type="ECO:0000259" key="8">
    <source>
        <dbReference type="PROSITE" id="PS50893"/>
    </source>
</evidence>
<dbReference type="PROSITE" id="PS00211">
    <property type="entry name" value="ABC_TRANSPORTER_1"/>
    <property type="match status" value="1"/>
</dbReference>
<evidence type="ECO:0000256" key="1">
    <source>
        <dbReference type="ARBA" id="ARBA00004141"/>
    </source>
</evidence>
<dbReference type="GeneID" id="113857420"/>
<protein>
    <submittedName>
        <fullName evidence="11">ABC transporter B family member 26, chloroplastic-like</fullName>
    </submittedName>
</protein>
<evidence type="ECO:0000259" key="9">
    <source>
        <dbReference type="PROSITE" id="PS50929"/>
    </source>
</evidence>
<dbReference type="CDD" id="cd18572">
    <property type="entry name" value="ABC_6TM_TAP"/>
    <property type="match status" value="1"/>
</dbReference>
<name>A0A8B8KMN7_ABRPR</name>
<dbReference type="InterPro" id="IPR003439">
    <property type="entry name" value="ABC_transporter-like_ATP-bd"/>
</dbReference>
<keyword evidence="4" id="KW-0067">ATP-binding</keyword>
<keyword evidence="10" id="KW-1185">Reference proteome</keyword>
<reference evidence="11" key="2">
    <citation type="submission" date="2025-08" db="UniProtKB">
        <authorList>
            <consortium name="RefSeq"/>
        </authorList>
    </citation>
    <scope>IDENTIFICATION</scope>
    <source>
        <tissue evidence="11">Young leaves</tissue>
    </source>
</reference>
<feature type="domain" description="ABC transmembrane type-1" evidence="9">
    <location>
        <begin position="129"/>
        <end position="410"/>
    </location>
</feature>